<evidence type="ECO:0000256" key="1">
    <source>
        <dbReference type="SAM" id="MobiDB-lite"/>
    </source>
</evidence>
<dbReference type="Proteomes" id="UP000838878">
    <property type="component" value="Chromosome 12"/>
</dbReference>
<evidence type="ECO:0000313" key="2">
    <source>
        <dbReference type="EMBL" id="CAH0718134.1"/>
    </source>
</evidence>
<feature type="region of interest" description="Disordered" evidence="1">
    <location>
        <begin position="134"/>
        <end position="175"/>
    </location>
</feature>
<dbReference type="EMBL" id="OV170232">
    <property type="protein sequence ID" value="CAH0718134.1"/>
    <property type="molecule type" value="Genomic_DNA"/>
</dbReference>
<organism evidence="2 3">
    <name type="scientific">Brenthis ino</name>
    <name type="common">lesser marbled fritillary</name>
    <dbReference type="NCBI Taxonomy" id="405034"/>
    <lineage>
        <taxon>Eukaryota</taxon>
        <taxon>Metazoa</taxon>
        <taxon>Ecdysozoa</taxon>
        <taxon>Arthropoda</taxon>
        <taxon>Hexapoda</taxon>
        <taxon>Insecta</taxon>
        <taxon>Pterygota</taxon>
        <taxon>Neoptera</taxon>
        <taxon>Endopterygota</taxon>
        <taxon>Lepidoptera</taxon>
        <taxon>Glossata</taxon>
        <taxon>Ditrysia</taxon>
        <taxon>Papilionoidea</taxon>
        <taxon>Nymphalidae</taxon>
        <taxon>Heliconiinae</taxon>
        <taxon>Argynnini</taxon>
        <taxon>Brenthis</taxon>
    </lineage>
</organism>
<evidence type="ECO:0000313" key="3">
    <source>
        <dbReference type="Proteomes" id="UP000838878"/>
    </source>
</evidence>
<feature type="compositionally biased region" description="Pro residues" evidence="1">
    <location>
        <begin position="159"/>
        <end position="168"/>
    </location>
</feature>
<protein>
    <submittedName>
        <fullName evidence="2">Uncharacterized protein</fullName>
    </submittedName>
</protein>
<accession>A0A8J9Y456</accession>
<reference evidence="2" key="1">
    <citation type="submission" date="2021-12" db="EMBL/GenBank/DDBJ databases">
        <authorList>
            <person name="Martin H S."/>
        </authorList>
    </citation>
    <scope>NUCLEOTIDE SEQUENCE</scope>
</reference>
<proteinExistence type="predicted"/>
<dbReference type="AlphaFoldDB" id="A0A8J9Y456"/>
<feature type="non-terminal residue" evidence="2">
    <location>
        <position position="175"/>
    </location>
</feature>
<gene>
    <name evidence="2" type="ORF">BINO364_LOCUS4664</name>
</gene>
<sequence length="175" mass="18713">MNVKTQVPMMFCPGMVSPQPSYCNVSDISAAASGNMVKFTNKSQSVLNLVKYLQFVDLVNVKGLATPKQSACCLQNRAQATDLFGFNIDSALPIVANFSGADLREKATPIQGSIGKGSISVAGGSVRRARRWARAARRVRAPAPRATRSWRTRTARPAGPAPPEPAPPACAWDAR</sequence>
<dbReference type="OrthoDB" id="7433146at2759"/>
<keyword evidence="3" id="KW-1185">Reference proteome</keyword>
<name>A0A8J9Y456_9NEOP</name>